<organism evidence="3 4">
    <name type="scientific">Acidihalobacter yilgarnensis</name>
    <dbReference type="NCBI Taxonomy" id="2819280"/>
    <lineage>
        <taxon>Bacteria</taxon>
        <taxon>Pseudomonadati</taxon>
        <taxon>Pseudomonadota</taxon>
        <taxon>Gammaproteobacteria</taxon>
        <taxon>Chromatiales</taxon>
        <taxon>Ectothiorhodospiraceae</taxon>
        <taxon>Acidihalobacter</taxon>
    </lineage>
</organism>
<evidence type="ECO:0000313" key="4">
    <source>
        <dbReference type="Proteomes" id="UP000095401"/>
    </source>
</evidence>
<gene>
    <name evidence="3" type="ORF">BI364_06490</name>
</gene>
<dbReference type="Pfam" id="PF04143">
    <property type="entry name" value="Sulf_transp"/>
    <property type="match status" value="1"/>
</dbReference>
<feature type="transmembrane region" description="Helical" evidence="2">
    <location>
        <begin position="110"/>
        <end position="130"/>
    </location>
</feature>
<dbReference type="AlphaFoldDB" id="A0A1D8IMF6"/>
<accession>A0A1D8IMF6</accession>
<dbReference type="InterPro" id="IPR007272">
    <property type="entry name" value="Sulf_transp_TsuA/YedE"/>
</dbReference>
<keyword evidence="2" id="KW-0812">Transmembrane</keyword>
<dbReference type="Proteomes" id="UP000095401">
    <property type="component" value="Chromosome"/>
</dbReference>
<evidence type="ECO:0000256" key="2">
    <source>
        <dbReference type="SAM" id="Phobius"/>
    </source>
</evidence>
<keyword evidence="4" id="KW-1185">Reference proteome</keyword>
<feature type="transmembrane region" description="Helical" evidence="2">
    <location>
        <begin position="167"/>
        <end position="188"/>
    </location>
</feature>
<keyword evidence="2" id="KW-0472">Membrane</keyword>
<name>A0A1D8IMF6_9GAMM</name>
<feature type="transmembrane region" description="Helical" evidence="2">
    <location>
        <begin position="6"/>
        <end position="23"/>
    </location>
</feature>
<protein>
    <submittedName>
        <fullName evidence="3">Uncharacterized protein</fullName>
    </submittedName>
</protein>
<sequence>MEMSSLTQCLAAFLFGSVVGFLVQRSRFCNTAALRDAMLFKSYRNTKALLVCMMILTIGFTAFISVGGGHPMHFEVGLNQVIGLFLFGIGMVLAGACTVSTWVKSGEGNVGAMWALLFTFIGMFLFSLFWSSTWWPPAPQTMTGGVDLAGLQLGFANAQTLQQQTGIPAIFFGLIQSLVLGGIYYAIVRKERAMAAAREAAVRAAEQTAKTASATIASPTGAEGDDTDTLATAGKG</sequence>
<reference evidence="4" key="1">
    <citation type="submission" date="2016-09" db="EMBL/GenBank/DDBJ databases">
        <title>Acidihalobacter prosperus F5.</title>
        <authorList>
            <person name="Khaleque H.N."/>
            <person name="Ramsay J.P."/>
            <person name="Kaksonen A.H."/>
            <person name="Boxall N.J."/>
            <person name="Watkin E.L.J."/>
        </authorList>
    </citation>
    <scope>NUCLEOTIDE SEQUENCE [LARGE SCALE GENOMIC DNA]</scope>
    <source>
        <strain evidence="4">F5</strain>
    </source>
</reference>
<dbReference type="KEGG" id="aprs:BI364_06490"/>
<keyword evidence="2" id="KW-1133">Transmembrane helix</keyword>
<evidence type="ECO:0000256" key="1">
    <source>
        <dbReference type="SAM" id="MobiDB-lite"/>
    </source>
</evidence>
<proteinExistence type="predicted"/>
<feature type="transmembrane region" description="Helical" evidence="2">
    <location>
        <begin position="48"/>
        <end position="69"/>
    </location>
</feature>
<dbReference type="RefSeq" id="WP_070078037.1">
    <property type="nucleotide sequence ID" value="NZ_CP017415.1"/>
</dbReference>
<feature type="transmembrane region" description="Helical" evidence="2">
    <location>
        <begin position="81"/>
        <end position="103"/>
    </location>
</feature>
<dbReference type="EMBL" id="CP017415">
    <property type="protein sequence ID" value="AOU97652.1"/>
    <property type="molecule type" value="Genomic_DNA"/>
</dbReference>
<feature type="region of interest" description="Disordered" evidence="1">
    <location>
        <begin position="213"/>
        <end position="236"/>
    </location>
</feature>
<evidence type="ECO:0000313" key="3">
    <source>
        <dbReference type="EMBL" id="AOU97652.1"/>
    </source>
</evidence>